<sequence length="642" mass="73038">MLFFLAANILILAQPNSHIDISYYANHPLKVYTNKDGLPQNAVISIAIDSIGKLWVGTQDGAAYYNGRIWEKIKIPGYLTSNYIQTIKVGQDGAIWFGVLRDGIYRYKDGKWNFWGLKEGLPSNYILCIYEQVNKNDGNIIWIGTNNGAARYINGKWETFSSEEIVGLSGNIVYDIYQGSDNKLWFATNNGLSYYSQNYWKIVPIPFTLRKKQIYRIMQSKDGVLWFGGDGTLLKYKNNSWELHKFKGSGTSNVVNAILESKDGIVWLGTHSGIYNIIEDSISKKDILKFVNIRNNTQKKDEFIVWSILETEAGNLWFGTFLGLFRYSYGKWLSIDKYMDLDRGGTNCIWERSGNEFWFGTENGLVIYRNGVWNLDKNISGSILSLFESTDRAMWVSVLFKGIYRYKDYKWIKFTKDNGLAENSNWFIYQTSDGAMWFGSDAGVTRFKDNKWSKITKADGLVDNTVLCMLEASDSSLWFGTTSGATVIKKGKKYNFTKLDGLGGNVISAIYENNDSIETARGIWIATMGGGVSKFNPVSGKWHNYNTFTTPKLSNNTVYRIEKDSKGRLYFLTSNMVTRFTFKNDNNIVADIFSTEDGLPNNEGISSASFVDSKGRIWVGTTEGAAFYDLNKEINYFKKNHY</sequence>
<dbReference type="AlphaFoldDB" id="I0AHY3"/>
<evidence type="ECO:0000256" key="1">
    <source>
        <dbReference type="ARBA" id="ARBA00022553"/>
    </source>
</evidence>
<dbReference type="eggNOG" id="COG3292">
    <property type="taxonomic scope" value="Bacteria"/>
</dbReference>
<dbReference type="KEGG" id="ial:IALB_0878"/>
<keyword evidence="1" id="KW-0597">Phosphoprotein</keyword>
<dbReference type="RefSeq" id="WP_014559746.1">
    <property type="nucleotide sequence ID" value="NC_017464.1"/>
</dbReference>
<evidence type="ECO:0000313" key="2">
    <source>
        <dbReference type="EMBL" id="AFH48590.1"/>
    </source>
</evidence>
<dbReference type="OrthoDB" id="1090267at2"/>
<keyword evidence="3" id="KW-1185">Reference proteome</keyword>
<protein>
    <submittedName>
        <fullName evidence="2">Putative periplasmic ligand-binding sensor domain protein</fullName>
    </submittedName>
</protein>
<name>I0AHY3_IGNAJ</name>
<dbReference type="EMBL" id="CP003418">
    <property type="protein sequence ID" value="AFH48590.1"/>
    <property type="molecule type" value="Genomic_DNA"/>
</dbReference>
<evidence type="ECO:0000313" key="3">
    <source>
        <dbReference type="Proteomes" id="UP000007394"/>
    </source>
</evidence>
<dbReference type="InterPro" id="IPR011110">
    <property type="entry name" value="Reg_prop"/>
</dbReference>
<dbReference type="Pfam" id="PF07494">
    <property type="entry name" value="Reg_prop"/>
    <property type="match status" value="5"/>
</dbReference>
<gene>
    <name evidence="2" type="ordered locus">IALB_0878</name>
</gene>
<dbReference type="SUPFAM" id="SSF63829">
    <property type="entry name" value="Calcium-dependent phosphotriesterase"/>
    <property type="match status" value="3"/>
</dbReference>
<organism evidence="2 3">
    <name type="scientific">Ignavibacterium album (strain DSM 19864 / JCM 16511 / NBRC 101810 / Mat9-16)</name>
    <dbReference type="NCBI Taxonomy" id="945713"/>
    <lineage>
        <taxon>Bacteria</taxon>
        <taxon>Pseudomonadati</taxon>
        <taxon>Ignavibacteriota</taxon>
        <taxon>Ignavibacteria</taxon>
        <taxon>Ignavibacteriales</taxon>
        <taxon>Ignavibacteriaceae</taxon>
        <taxon>Ignavibacterium</taxon>
    </lineage>
</organism>
<accession>I0AHY3</accession>
<dbReference type="PANTHER" id="PTHR43547">
    <property type="entry name" value="TWO-COMPONENT HISTIDINE KINASE"/>
    <property type="match status" value="1"/>
</dbReference>
<dbReference type="GO" id="GO:0000155">
    <property type="term" value="F:phosphorelay sensor kinase activity"/>
    <property type="evidence" value="ECO:0007669"/>
    <property type="project" value="TreeGrafter"/>
</dbReference>
<reference evidence="2 3" key="1">
    <citation type="journal article" date="2012" name="Front. Microbiol.">
        <title>Complete genome of Ignavibacterium album, a metabolically versatile, flagellated, facultative anaerobe from the phylum Chlorobi.</title>
        <authorList>
            <person name="Liu Z."/>
            <person name="Frigaard N.-U."/>
            <person name="Vogl K."/>
            <person name="Iino T."/>
            <person name="Ohkuma M."/>
            <person name="Overmann J."/>
            <person name="Bryant D.A."/>
        </authorList>
    </citation>
    <scope>NUCLEOTIDE SEQUENCE [LARGE SCALE GENOMIC DNA]</scope>
    <source>
        <strain evidence="3">DSM 19864 / JCM 16511 / NBRC 101810 / Mat9-16</strain>
    </source>
</reference>
<dbReference type="Gene3D" id="2.130.10.10">
    <property type="entry name" value="YVTN repeat-like/Quinoprotein amine dehydrogenase"/>
    <property type="match status" value="4"/>
</dbReference>
<dbReference type="STRING" id="945713.IALB_0878"/>
<dbReference type="InterPro" id="IPR015943">
    <property type="entry name" value="WD40/YVTN_repeat-like_dom_sf"/>
</dbReference>
<dbReference type="HOGENOM" id="CLU_432720_0_0_10"/>
<proteinExistence type="predicted"/>
<dbReference type="PANTHER" id="PTHR43547:SF2">
    <property type="entry name" value="HYBRID SIGNAL TRANSDUCTION HISTIDINE KINASE C"/>
    <property type="match status" value="1"/>
</dbReference>
<dbReference type="Proteomes" id="UP000007394">
    <property type="component" value="Chromosome"/>
</dbReference>